<sequence>MSERSKALLMAGAAMTLVGSTVVASKLIAGGLPPFSATALRFALALPLFLLLMRWRPQPWPRLGRRDLGLLLLQSGAGSVGYTVLLIKGMALSAGSEAGVISGTLPAVSALLGLLLVRQWPTARQLLALLLASAGVLILQHGSAAEAGTGRGAGLQLGHLLLLGAVVCEALFILLNKALRQPLAPLQLSAVMAACGLLLSLPLALAEWWGGAAAVGDVPASAWLSVLYYALLPTVGGFLLWYGGAQRLQAAEAAMLTALMPVSAMLLSVLLLDEMLGARQLFGLGAVLTAMLVLLGARPATGPD</sequence>
<evidence type="ECO:0000256" key="4">
    <source>
        <dbReference type="ARBA" id="ARBA00022989"/>
    </source>
</evidence>
<evidence type="ECO:0000256" key="1">
    <source>
        <dbReference type="ARBA" id="ARBA00004141"/>
    </source>
</evidence>
<evidence type="ECO:0000256" key="3">
    <source>
        <dbReference type="ARBA" id="ARBA00022692"/>
    </source>
</evidence>
<feature type="transmembrane region" description="Helical" evidence="6">
    <location>
        <begin position="35"/>
        <end position="55"/>
    </location>
</feature>
<accession>A0ABU3PBG7</accession>
<keyword evidence="9" id="KW-1185">Reference proteome</keyword>
<organism evidence="8 9">
    <name type="scientific">Roseateles aquae</name>
    <dbReference type="NCBI Taxonomy" id="3077235"/>
    <lineage>
        <taxon>Bacteria</taxon>
        <taxon>Pseudomonadati</taxon>
        <taxon>Pseudomonadota</taxon>
        <taxon>Betaproteobacteria</taxon>
        <taxon>Burkholderiales</taxon>
        <taxon>Sphaerotilaceae</taxon>
        <taxon>Roseateles</taxon>
    </lineage>
</organism>
<evidence type="ECO:0000256" key="6">
    <source>
        <dbReference type="SAM" id="Phobius"/>
    </source>
</evidence>
<keyword evidence="4 6" id="KW-1133">Transmembrane helix</keyword>
<dbReference type="Pfam" id="PF00892">
    <property type="entry name" value="EamA"/>
    <property type="match status" value="2"/>
</dbReference>
<feature type="transmembrane region" description="Helical" evidence="6">
    <location>
        <begin position="188"/>
        <end position="210"/>
    </location>
</feature>
<feature type="transmembrane region" description="Helical" evidence="6">
    <location>
        <begin position="99"/>
        <end position="117"/>
    </location>
</feature>
<evidence type="ECO:0000313" key="8">
    <source>
        <dbReference type="EMBL" id="MDT8999116.1"/>
    </source>
</evidence>
<evidence type="ECO:0000256" key="5">
    <source>
        <dbReference type="ARBA" id="ARBA00023136"/>
    </source>
</evidence>
<comment type="caution">
    <text evidence="8">The sequence shown here is derived from an EMBL/GenBank/DDBJ whole genome shotgun (WGS) entry which is preliminary data.</text>
</comment>
<feature type="transmembrane region" description="Helical" evidence="6">
    <location>
        <begin position="67"/>
        <end position="87"/>
    </location>
</feature>
<evidence type="ECO:0000259" key="7">
    <source>
        <dbReference type="Pfam" id="PF00892"/>
    </source>
</evidence>
<feature type="domain" description="EamA" evidence="7">
    <location>
        <begin position="7"/>
        <end position="139"/>
    </location>
</feature>
<dbReference type="InterPro" id="IPR037185">
    <property type="entry name" value="EmrE-like"/>
</dbReference>
<name>A0ABU3PBG7_9BURK</name>
<keyword evidence="5 6" id="KW-0472">Membrane</keyword>
<dbReference type="InterPro" id="IPR000620">
    <property type="entry name" value="EamA_dom"/>
</dbReference>
<evidence type="ECO:0000256" key="2">
    <source>
        <dbReference type="ARBA" id="ARBA00007362"/>
    </source>
</evidence>
<dbReference type="PANTHER" id="PTHR32322">
    <property type="entry name" value="INNER MEMBRANE TRANSPORTER"/>
    <property type="match status" value="1"/>
</dbReference>
<comment type="subcellular location">
    <subcellularLocation>
        <location evidence="1">Membrane</location>
        <topology evidence="1">Multi-pass membrane protein</topology>
    </subcellularLocation>
</comment>
<dbReference type="PANTHER" id="PTHR32322:SF2">
    <property type="entry name" value="EAMA DOMAIN-CONTAINING PROTEIN"/>
    <property type="match status" value="1"/>
</dbReference>
<protein>
    <submittedName>
        <fullName evidence="8">DMT family transporter</fullName>
    </submittedName>
</protein>
<comment type="similarity">
    <text evidence="2">Belongs to the EamA transporter family.</text>
</comment>
<evidence type="ECO:0000313" key="9">
    <source>
        <dbReference type="Proteomes" id="UP001246372"/>
    </source>
</evidence>
<feature type="transmembrane region" description="Helical" evidence="6">
    <location>
        <begin position="157"/>
        <end position="176"/>
    </location>
</feature>
<feature type="transmembrane region" description="Helical" evidence="6">
    <location>
        <begin position="126"/>
        <end position="145"/>
    </location>
</feature>
<dbReference type="InterPro" id="IPR050638">
    <property type="entry name" value="AA-Vitamin_Transporters"/>
</dbReference>
<dbReference type="Proteomes" id="UP001246372">
    <property type="component" value="Unassembled WGS sequence"/>
</dbReference>
<keyword evidence="3 6" id="KW-0812">Transmembrane</keyword>
<gene>
    <name evidence="8" type="ORF">RQP53_07535</name>
</gene>
<feature type="transmembrane region" description="Helical" evidence="6">
    <location>
        <begin position="253"/>
        <end position="272"/>
    </location>
</feature>
<reference evidence="8" key="1">
    <citation type="submission" date="2023-09" db="EMBL/GenBank/DDBJ databases">
        <title>Paucibacter sp. APW11 Genome sequencing and assembly.</title>
        <authorList>
            <person name="Kim I."/>
        </authorList>
    </citation>
    <scope>NUCLEOTIDE SEQUENCE</scope>
    <source>
        <strain evidence="8">APW11</strain>
    </source>
</reference>
<feature type="transmembrane region" description="Helical" evidence="6">
    <location>
        <begin position="222"/>
        <end position="241"/>
    </location>
</feature>
<proteinExistence type="inferred from homology"/>
<dbReference type="RefSeq" id="WP_315649605.1">
    <property type="nucleotide sequence ID" value="NZ_JAVXZY010000002.1"/>
</dbReference>
<feature type="transmembrane region" description="Helical" evidence="6">
    <location>
        <begin position="278"/>
        <end position="297"/>
    </location>
</feature>
<dbReference type="EMBL" id="JAVXZY010000002">
    <property type="protein sequence ID" value="MDT8999116.1"/>
    <property type="molecule type" value="Genomic_DNA"/>
</dbReference>
<feature type="domain" description="EamA" evidence="7">
    <location>
        <begin position="157"/>
        <end position="295"/>
    </location>
</feature>
<dbReference type="SUPFAM" id="SSF103481">
    <property type="entry name" value="Multidrug resistance efflux transporter EmrE"/>
    <property type="match status" value="2"/>
</dbReference>